<proteinExistence type="predicted"/>
<feature type="non-terminal residue" evidence="1">
    <location>
        <position position="1"/>
    </location>
</feature>
<accession>A0A8J2J5U6</accession>
<dbReference type="EMBL" id="CAJVCH010015910">
    <property type="protein sequence ID" value="CAG7680538.1"/>
    <property type="molecule type" value="Genomic_DNA"/>
</dbReference>
<comment type="caution">
    <text evidence="1">The sequence shown here is derived from an EMBL/GenBank/DDBJ whole genome shotgun (WGS) entry which is preliminary data.</text>
</comment>
<organism evidence="1 2">
    <name type="scientific">Allacma fusca</name>
    <dbReference type="NCBI Taxonomy" id="39272"/>
    <lineage>
        <taxon>Eukaryota</taxon>
        <taxon>Metazoa</taxon>
        <taxon>Ecdysozoa</taxon>
        <taxon>Arthropoda</taxon>
        <taxon>Hexapoda</taxon>
        <taxon>Collembola</taxon>
        <taxon>Symphypleona</taxon>
        <taxon>Sminthuridae</taxon>
        <taxon>Allacma</taxon>
    </lineage>
</organism>
<dbReference type="Proteomes" id="UP000708208">
    <property type="component" value="Unassembled WGS sequence"/>
</dbReference>
<evidence type="ECO:0000313" key="2">
    <source>
        <dbReference type="Proteomes" id="UP000708208"/>
    </source>
</evidence>
<keyword evidence="2" id="KW-1185">Reference proteome</keyword>
<evidence type="ECO:0000313" key="1">
    <source>
        <dbReference type="EMBL" id="CAG7680538.1"/>
    </source>
</evidence>
<protein>
    <submittedName>
        <fullName evidence="1">Uncharacterized protein</fullName>
    </submittedName>
</protein>
<gene>
    <name evidence="1" type="ORF">AFUS01_LOCUS2750</name>
</gene>
<dbReference type="AlphaFoldDB" id="A0A8J2J5U6"/>
<sequence length="21" mass="2274">MVFGAVEIVCFINTPVFSVNS</sequence>
<name>A0A8J2J5U6_9HEXA</name>
<reference evidence="1" key="1">
    <citation type="submission" date="2021-06" db="EMBL/GenBank/DDBJ databases">
        <authorList>
            <person name="Hodson N. C."/>
            <person name="Mongue J. A."/>
            <person name="Jaron S. K."/>
        </authorList>
    </citation>
    <scope>NUCLEOTIDE SEQUENCE</scope>
</reference>